<name>A0ACC3BZ78_PYRYE</name>
<dbReference type="EMBL" id="CM020619">
    <property type="protein sequence ID" value="KAK1863170.1"/>
    <property type="molecule type" value="Genomic_DNA"/>
</dbReference>
<comment type="caution">
    <text evidence="1">The sequence shown here is derived from an EMBL/GenBank/DDBJ whole genome shotgun (WGS) entry which is preliminary data.</text>
</comment>
<dbReference type="Proteomes" id="UP000798662">
    <property type="component" value="Chromosome 2"/>
</dbReference>
<reference evidence="1" key="1">
    <citation type="submission" date="2019-11" db="EMBL/GenBank/DDBJ databases">
        <title>Nori genome reveals adaptations in red seaweeds to the harsh intertidal environment.</title>
        <authorList>
            <person name="Wang D."/>
            <person name="Mao Y."/>
        </authorList>
    </citation>
    <scope>NUCLEOTIDE SEQUENCE</scope>
    <source>
        <tissue evidence="1">Gametophyte</tissue>
    </source>
</reference>
<gene>
    <name evidence="1" type="ORF">I4F81_005732</name>
</gene>
<evidence type="ECO:0000313" key="2">
    <source>
        <dbReference type="Proteomes" id="UP000798662"/>
    </source>
</evidence>
<protein>
    <submittedName>
        <fullName evidence="1">Uncharacterized protein</fullName>
    </submittedName>
</protein>
<sequence>MARHPRLRAWLRRSLISEPMLRRASVLAYSICLMRPLPLPHRHNVRCAHFSCSPPFATQARDRKRPRLAQSVGDQSEPPPEVVYPSVTTHIRGIYEAYGDMARSTPLVKQRANSKAGRFNTRRLRSVQSFAFKTGGCGLSSSGNRDLWELFFEWESDRPSEPAAPRRLRDFFPTPHALQQALSDDIDEAVQREEWFSCRLIALDESFEGYYRSVLGVVLGDFKAASKVRKASRVRPGYLVKSDENQTSFTGREQRHGVWILAFLVAGLFDRQEPAEGLESGAASSGGNTTGASSEDDGDVAARRLLRSLCNVHGEAVDGEYDAGDGNENVEDEGDDDGGVDGSRCEFDWAVPKHVFFQARLGDGRRLRQVVRASEAFHGSEWYDYDAYRASGTESEYGQVRLLVRLDGGVDVAVVAE</sequence>
<accession>A0ACC3BZ78</accession>
<proteinExistence type="predicted"/>
<keyword evidence="2" id="KW-1185">Reference proteome</keyword>
<organism evidence="1 2">
    <name type="scientific">Pyropia yezoensis</name>
    <name type="common">Susabi-nori</name>
    <name type="synonym">Porphyra yezoensis</name>
    <dbReference type="NCBI Taxonomy" id="2788"/>
    <lineage>
        <taxon>Eukaryota</taxon>
        <taxon>Rhodophyta</taxon>
        <taxon>Bangiophyceae</taxon>
        <taxon>Bangiales</taxon>
        <taxon>Bangiaceae</taxon>
        <taxon>Pyropia</taxon>
    </lineage>
</organism>
<evidence type="ECO:0000313" key="1">
    <source>
        <dbReference type="EMBL" id="KAK1863170.1"/>
    </source>
</evidence>